<organism evidence="2 3">
    <name type="scientific">Candidatus Thiomargarita nelsonii</name>
    <dbReference type="NCBI Taxonomy" id="1003181"/>
    <lineage>
        <taxon>Bacteria</taxon>
        <taxon>Pseudomonadati</taxon>
        <taxon>Pseudomonadota</taxon>
        <taxon>Gammaproteobacteria</taxon>
        <taxon>Thiotrichales</taxon>
        <taxon>Thiotrichaceae</taxon>
        <taxon>Thiomargarita</taxon>
    </lineage>
</organism>
<dbReference type="InterPro" id="IPR017598">
    <property type="entry name" value="SulphurTrfase_DndC"/>
</dbReference>
<dbReference type="PANTHER" id="PTHR43196">
    <property type="entry name" value="SULFATE ADENYLYLTRANSFERASE SUBUNIT 2"/>
    <property type="match status" value="1"/>
</dbReference>
<gene>
    <name evidence="2" type="ORF">PN36_02665</name>
</gene>
<dbReference type="NCBIfam" id="TIGR03183">
    <property type="entry name" value="DNA_S_dndC"/>
    <property type="match status" value="1"/>
</dbReference>
<dbReference type="NCBIfam" id="NF005316">
    <property type="entry name" value="PRK06850.1"/>
    <property type="match status" value="1"/>
</dbReference>
<dbReference type="GO" id="GO:0016740">
    <property type="term" value="F:transferase activity"/>
    <property type="evidence" value="ECO:0007669"/>
    <property type="project" value="UniProtKB-KW"/>
</dbReference>
<accession>A0A4E0QS70</accession>
<evidence type="ECO:0000313" key="2">
    <source>
        <dbReference type="EMBL" id="TGO03639.1"/>
    </source>
</evidence>
<dbReference type="InterPro" id="IPR050128">
    <property type="entry name" value="Sulfate_adenylyltrnsfr_sub2"/>
</dbReference>
<dbReference type="Gene3D" id="3.40.50.620">
    <property type="entry name" value="HUPs"/>
    <property type="match status" value="1"/>
</dbReference>
<keyword evidence="3" id="KW-1185">Reference proteome</keyword>
<evidence type="ECO:0000259" key="1">
    <source>
        <dbReference type="Pfam" id="PF01507"/>
    </source>
</evidence>
<feature type="domain" description="Phosphoadenosine phosphosulphate reductase" evidence="1">
    <location>
        <begin position="34"/>
        <end position="217"/>
    </location>
</feature>
<protein>
    <submittedName>
        <fullName evidence="2">Sulfurtransferase DndC</fullName>
    </submittedName>
</protein>
<name>A0A4E0QS70_9GAMM</name>
<proteinExistence type="predicted"/>
<dbReference type="InterPro" id="IPR014729">
    <property type="entry name" value="Rossmann-like_a/b/a_fold"/>
</dbReference>
<dbReference type="InterPro" id="IPR002500">
    <property type="entry name" value="PAPS_reduct_dom"/>
</dbReference>
<comment type="caution">
    <text evidence="2">The sequence shown here is derived from an EMBL/GenBank/DDBJ whole genome shotgun (WGS) entry which is preliminary data.</text>
</comment>
<dbReference type="EMBL" id="JSZA02000007">
    <property type="protein sequence ID" value="TGO03639.1"/>
    <property type="molecule type" value="Genomic_DNA"/>
</dbReference>
<reference evidence="2 3" key="1">
    <citation type="journal article" date="2016" name="Front. Microbiol.">
        <title>Single-Cell (Meta-)Genomics of a Dimorphic Candidatus Thiomargarita nelsonii Reveals Genomic Plasticity.</title>
        <authorList>
            <person name="Flood B.E."/>
            <person name="Fliss P."/>
            <person name="Jones D.S."/>
            <person name="Dick G.J."/>
            <person name="Jain S."/>
            <person name="Kaster A.K."/>
            <person name="Winkel M."/>
            <person name="Mussmann M."/>
            <person name="Bailey J."/>
        </authorList>
    </citation>
    <scope>NUCLEOTIDE SEQUENCE [LARGE SCALE GENOMIC DNA]</scope>
    <source>
        <strain evidence="2">Hydrate Ridge</strain>
    </source>
</reference>
<dbReference type="SUPFAM" id="SSF52402">
    <property type="entry name" value="Adenine nucleotide alpha hydrolases-like"/>
    <property type="match status" value="1"/>
</dbReference>
<dbReference type="AlphaFoldDB" id="A0A4E0QS70"/>
<dbReference type="Proteomes" id="UP000030428">
    <property type="component" value="Unassembled WGS sequence"/>
</dbReference>
<sequence>MQSKTAFFQGFKKTIKKLIKQTQALYLMDEIPWVVGYSGGKDSTAALQVIWYAISELPKNKRTKSVYVISTDTLVENPIVALWVEHSLKTMKQAAIDQDLPITPHRLVPVVPDRFWVNLIGRGYPAPRPKFRWCTNRLKINPSNHFINSVIRENGQVILILGTRKAESVVRAANMKKHEKNSTREQLATNASLPNSWIYTPLADWTNDDVWMYITQVENPWGYNNKALLNMYQGATADGECPLVLDTSTPSCGDSRFGCYVCTMVEQDKSMQAMIQNDEEKEWMLPLMLLRNQWLDTKEDRKHRDFRRMNGALKLFGGRLVHGPYKQVYREKLLEAVLRAQQAVQKNGPPEVKNLTLITYEELEEIRRIWVMEKHEIEDILPKVYERVMGQAYSGKRLDDNQIFQPEDIKLLKEVCQQAGDEEKIHFQLIRELLHLEQQHRTMARRAGLYEALDKALERNAFTNAEEAEEFALRRQSAIDQVRGENEPADNLPLFS</sequence>
<dbReference type="Pfam" id="PF01507">
    <property type="entry name" value="PAPS_reduct"/>
    <property type="match status" value="1"/>
</dbReference>
<dbReference type="PANTHER" id="PTHR43196:SF2">
    <property type="entry name" value="PHOSPHOADENOSINE PHOSPHOSULFATE REDUCTASE"/>
    <property type="match status" value="1"/>
</dbReference>
<evidence type="ECO:0000313" key="3">
    <source>
        <dbReference type="Proteomes" id="UP000030428"/>
    </source>
</evidence>